<dbReference type="GO" id="GO:0005730">
    <property type="term" value="C:nucleolus"/>
    <property type="evidence" value="ECO:0007669"/>
    <property type="project" value="UniProtKB-SubCell"/>
</dbReference>
<dbReference type="KEGG" id="cput:CONPUDRAFT_151861"/>
<dbReference type="AlphaFoldDB" id="A0A5M3MVR4"/>
<feature type="compositionally biased region" description="Low complexity" evidence="5">
    <location>
        <begin position="82"/>
        <end position="91"/>
    </location>
</feature>
<feature type="compositionally biased region" description="Acidic residues" evidence="5">
    <location>
        <begin position="116"/>
        <end position="132"/>
    </location>
</feature>
<dbReference type="OMA" id="EWDGFPD"/>
<protein>
    <recommendedName>
        <fullName evidence="8">Ribosomal RNA-processing protein 17</fullName>
    </recommendedName>
</protein>
<sequence length="249" mass="27331">MSNLAILTRHHDVRAAKRRAKKDQINEIVFDDAARREYLTGFHKRKVAKQKAAKEKAVARDKEARLEARREHRRLLAERAAQNAAEVEGAYGAAGGSPELANSGNGWDGLTAGPDAQDDAGVEEDMEFENEEQLATVTVVEDFDPSSFIYGPEASTSETDPHGDSRSAGDGGDPRTRALPKGKAKNRDDGRAEKKGASVSSGKKEKAKGKKVKYETKAERKTTRTKQFARRTEKAERAGGKVSKKGRRR</sequence>
<evidence type="ECO:0008006" key="8">
    <source>
        <dbReference type="Google" id="ProtNLM"/>
    </source>
</evidence>
<comment type="similarity">
    <text evidence="2">Belongs to the RRP17 family.</text>
</comment>
<reference evidence="7" key="1">
    <citation type="journal article" date="2012" name="Science">
        <title>The Paleozoic origin of enzymatic lignin decomposition reconstructed from 31 fungal genomes.</title>
        <authorList>
            <person name="Floudas D."/>
            <person name="Binder M."/>
            <person name="Riley R."/>
            <person name="Barry K."/>
            <person name="Blanchette R.A."/>
            <person name="Henrissat B."/>
            <person name="Martinez A.T."/>
            <person name="Otillar R."/>
            <person name="Spatafora J.W."/>
            <person name="Yadav J.S."/>
            <person name="Aerts A."/>
            <person name="Benoit I."/>
            <person name="Boyd A."/>
            <person name="Carlson A."/>
            <person name="Copeland A."/>
            <person name="Coutinho P.M."/>
            <person name="de Vries R.P."/>
            <person name="Ferreira P."/>
            <person name="Findley K."/>
            <person name="Foster B."/>
            <person name="Gaskell J."/>
            <person name="Glotzer D."/>
            <person name="Gorecki P."/>
            <person name="Heitman J."/>
            <person name="Hesse C."/>
            <person name="Hori C."/>
            <person name="Igarashi K."/>
            <person name="Jurgens J.A."/>
            <person name="Kallen N."/>
            <person name="Kersten P."/>
            <person name="Kohler A."/>
            <person name="Kuees U."/>
            <person name="Kumar T.K.A."/>
            <person name="Kuo A."/>
            <person name="LaButti K."/>
            <person name="Larrondo L.F."/>
            <person name="Lindquist E."/>
            <person name="Ling A."/>
            <person name="Lombard V."/>
            <person name="Lucas S."/>
            <person name="Lundell T."/>
            <person name="Martin R."/>
            <person name="McLaughlin D.J."/>
            <person name="Morgenstern I."/>
            <person name="Morin E."/>
            <person name="Murat C."/>
            <person name="Nagy L.G."/>
            <person name="Nolan M."/>
            <person name="Ohm R.A."/>
            <person name="Patyshakuliyeva A."/>
            <person name="Rokas A."/>
            <person name="Ruiz-Duenas F.J."/>
            <person name="Sabat G."/>
            <person name="Salamov A."/>
            <person name="Samejima M."/>
            <person name="Schmutz J."/>
            <person name="Slot J.C."/>
            <person name="St John F."/>
            <person name="Stenlid J."/>
            <person name="Sun H."/>
            <person name="Sun S."/>
            <person name="Syed K."/>
            <person name="Tsang A."/>
            <person name="Wiebenga A."/>
            <person name="Young D."/>
            <person name="Pisabarro A."/>
            <person name="Eastwood D.C."/>
            <person name="Martin F."/>
            <person name="Cullen D."/>
            <person name="Grigoriev I.V."/>
            <person name="Hibbett D.S."/>
        </authorList>
    </citation>
    <scope>NUCLEOTIDE SEQUENCE [LARGE SCALE GENOMIC DNA]</scope>
    <source>
        <strain evidence="7">RWD-64-598 SS2</strain>
    </source>
</reference>
<dbReference type="PANTHER" id="PTHR14577">
    <property type="entry name" value="NUCLEOLAR PROTEIN 12"/>
    <property type="match status" value="1"/>
</dbReference>
<dbReference type="InterPro" id="IPR019186">
    <property type="entry name" value="Nucleolar_protein_12"/>
</dbReference>
<gene>
    <name evidence="6" type="ORF">CONPUDRAFT_151861</name>
</gene>
<name>A0A5M3MVR4_CONPW</name>
<dbReference type="EMBL" id="JH711576">
    <property type="protein sequence ID" value="EIW82804.1"/>
    <property type="molecule type" value="Genomic_DNA"/>
</dbReference>
<keyword evidence="4" id="KW-0539">Nucleus</keyword>
<feature type="region of interest" description="Disordered" evidence="5">
    <location>
        <begin position="82"/>
        <end position="249"/>
    </location>
</feature>
<comment type="caution">
    <text evidence="6">The sequence shown here is derived from an EMBL/GenBank/DDBJ whole genome shotgun (WGS) entry which is preliminary data.</text>
</comment>
<dbReference type="GO" id="GO:0019843">
    <property type="term" value="F:rRNA binding"/>
    <property type="evidence" value="ECO:0007669"/>
    <property type="project" value="TreeGrafter"/>
</dbReference>
<evidence type="ECO:0000256" key="5">
    <source>
        <dbReference type="SAM" id="MobiDB-lite"/>
    </source>
</evidence>
<evidence type="ECO:0000313" key="6">
    <source>
        <dbReference type="EMBL" id="EIW82804.1"/>
    </source>
</evidence>
<feature type="compositionally biased region" description="Basic and acidic residues" evidence="5">
    <location>
        <begin position="212"/>
        <end position="222"/>
    </location>
</feature>
<proteinExistence type="inferred from homology"/>
<keyword evidence="3" id="KW-0175">Coiled coil</keyword>
<evidence type="ECO:0000256" key="2">
    <source>
        <dbReference type="ARBA" id="ARBA00007175"/>
    </source>
</evidence>
<evidence type="ECO:0000256" key="3">
    <source>
        <dbReference type="ARBA" id="ARBA00023054"/>
    </source>
</evidence>
<evidence type="ECO:0000313" key="7">
    <source>
        <dbReference type="Proteomes" id="UP000053558"/>
    </source>
</evidence>
<feature type="compositionally biased region" description="Basic and acidic residues" evidence="5">
    <location>
        <begin position="159"/>
        <end position="176"/>
    </location>
</feature>
<evidence type="ECO:0000256" key="4">
    <source>
        <dbReference type="ARBA" id="ARBA00023242"/>
    </source>
</evidence>
<dbReference type="PANTHER" id="PTHR14577:SF0">
    <property type="entry name" value="NUCLEOLAR PROTEIN 12"/>
    <property type="match status" value="1"/>
</dbReference>
<feature type="compositionally biased region" description="Basic and acidic residues" evidence="5">
    <location>
        <begin position="230"/>
        <end position="239"/>
    </location>
</feature>
<dbReference type="GeneID" id="19202933"/>
<dbReference type="RefSeq" id="XP_007766769.1">
    <property type="nucleotide sequence ID" value="XM_007768579.1"/>
</dbReference>
<dbReference type="Proteomes" id="UP000053558">
    <property type="component" value="Unassembled WGS sequence"/>
</dbReference>
<evidence type="ECO:0000256" key="1">
    <source>
        <dbReference type="ARBA" id="ARBA00004604"/>
    </source>
</evidence>
<accession>A0A5M3MVR4</accession>
<dbReference type="OrthoDB" id="551633at2759"/>
<organism evidence="6 7">
    <name type="scientific">Coniophora puteana (strain RWD-64-598)</name>
    <name type="common">Brown rot fungus</name>
    <dbReference type="NCBI Taxonomy" id="741705"/>
    <lineage>
        <taxon>Eukaryota</taxon>
        <taxon>Fungi</taxon>
        <taxon>Dikarya</taxon>
        <taxon>Basidiomycota</taxon>
        <taxon>Agaricomycotina</taxon>
        <taxon>Agaricomycetes</taxon>
        <taxon>Agaricomycetidae</taxon>
        <taxon>Boletales</taxon>
        <taxon>Coniophorineae</taxon>
        <taxon>Coniophoraceae</taxon>
        <taxon>Coniophora</taxon>
    </lineage>
</organism>
<keyword evidence="7" id="KW-1185">Reference proteome</keyword>
<dbReference type="Pfam" id="PF09805">
    <property type="entry name" value="Nop25"/>
    <property type="match status" value="1"/>
</dbReference>
<comment type="subcellular location">
    <subcellularLocation>
        <location evidence="1">Nucleus</location>
        <location evidence="1">Nucleolus</location>
    </subcellularLocation>
</comment>
<feature type="compositionally biased region" description="Basic and acidic residues" evidence="5">
    <location>
        <begin position="185"/>
        <end position="196"/>
    </location>
</feature>